<sequence length="122" mass="13186">MLTNLIVTYSGIAKGVVVRKTIAEDFAALYKKINADGALDDFFHHPDSFGKGSNDFAAVMLLLGKLSLRLPSAAAQRAKRAEALCRQAVDADIEPLDPHRPEWELIQLLMAALADCAAHGGR</sequence>
<dbReference type="Proteomes" id="UP000009047">
    <property type="component" value="Chromosome"/>
</dbReference>
<organism evidence="1 2">
    <name type="scientific">Desulfarculus baarsii (strain ATCC 33931 / DSM 2075 / LMG 7858 / VKM B-1802 / 2st14)</name>
    <dbReference type="NCBI Taxonomy" id="644282"/>
    <lineage>
        <taxon>Bacteria</taxon>
        <taxon>Pseudomonadati</taxon>
        <taxon>Thermodesulfobacteriota</taxon>
        <taxon>Desulfarculia</taxon>
        <taxon>Desulfarculales</taxon>
        <taxon>Desulfarculaceae</taxon>
        <taxon>Desulfarculus</taxon>
    </lineage>
</organism>
<dbReference type="HOGENOM" id="CLU_2022984_0_0_7"/>
<evidence type="ECO:0000313" key="1">
    <source>
        <dbReference type="EMBL" id="ADK86207.1"/>
    </source>
</evidence>
<dbReference type="AlphaFoldDB" id="E1QMG4"/>
<dbReference type="STRING" id="644282.Deba_2854"/>
<protein>
    <submittedName>
        <fullName evidence="1">Uncharacterized protein</fullName>
    </submittedName>
</protein>
<dbReference type="EMBL" id="CP002085">
    <property type="protein sequence ID" value="ADK86207.1"/>
    <property type="molecule type" value="Genomic_DNA"/>
</dbReference>
<proteinExistence type="predicted"/>
<accession>E1QMG4</accession>
<evidence type="ECO:0000313" key="2">
    <source>
        <dbReference type="Proteomes" id="UP000009047"/>
    </source>
</evidence>
<keyword evidence="2" id="KW-1185">Reference proteome</keyword>
<dbReference type="KEGG" id="dbr:Deba_2854"/>
<reference evidence="1 2" key="1">
    <citation type="journal article" date="2010" name="Stand. Genomic Sci.">
        <title>Complete genome sequence of Desulfarculus baarsii type strain (2st14).</title>
        <authorList>
            <person name="Sun H."/>
            <person name="Spring S."/>
            <person name="Lapidus A."/>
            <person name="Davenport K."/>
            <person name="Del Rio T.G."/>
            <person name="Tice H."/>
            <person name="Nolan M."/>
            <person name="Copeland A."/>
            <person name="Cheng J.F."/>
            <person name="Lucas S."/>
            <person name="Tapia R."/>
            <person name="Goodwin L."/>
            <person name="Pitluck S."/>
            <person name="Ivanova N."/>
            <person name="Pagani I."/>
            <person name="Mavromatis K."/>
            <person name="Ovchinnikova G."/>
            <person name="Pati A."/>
            <person name="Chen A."/>
            <person name="Palaniappan K."/>
            <person name="Hauser L."/>
            <person name="Chang Y.J."/>
            <person name="Jeffries C.D."/>
            <person name="Detter J.C."/>
            <person name="Han C."/>
            <person name="Rohde M."/>
            <person name="Brambilla E."/>
            <person name="Goker M."/>
            <person name="Woyke T."/>
            <person name="Bristow J."/>
            <person name="Eisen J.A."/>
            <person name="Markowitz V."/>
            <person name="Hugenholtz P."/>
            <person name="Kyrpides N.C."/>
            <person name="Klenk H.P."/>
            <person name="Land M."/>
        </authorList>
    </citation>
    <scope>NUCLEOTIDE SEQUENCE [LARGE SCALE GENOMIC DNA]</scope>
    <source>
        <strain evidence="2">ATCC 33931 / DSM 2075 / LMG 7858 / VKM B-1802 / 2st14</strain>
    </source>
</reference>
<name>E1QMG4_DESB2</name>
<gene>
    <name evidence="1" type="ordered locus">Deba_2854</name>
</gene>